<sequence>MNIPFIPITTIGYFLALLTLPMPLTAADNGKLVIVLDASNSMWGQTHGSHKITQARLGLETLLAQQPAQAAIGLITYGNRYKSDCHDISIAAKPGEQDIPSLLQHINGIAPYGRSPISASLEQAAALLGGEGNILLVSDGPESCQGDPCMTASRLKAEYPAMQIHVLSFGDALEPSPLHCLADNTGGQFALISEVSQLAQQLLPAAAPPPATRQNTAVTDNTPATLTLSAGASGSDKNLTASYLIYTDTGEHVASLTARTEANQVLVPGKYQVNVLWRTTKQQTTLELAPGQNLSHHFDLGLMGKLYLAAVDAQQQPVEASYTLYSPKGDYLTEHLLKTQVSDTLPIGTYRIKANLGNESQETQLDINPSSEAVHTFQFRQEQ</sequence>
<organism evidence="2 3">
    <name type="scientific">Thiothrix lacustris</name>
    <dbReference type="NCBI Taxonomy" id="525917"/>
    <lineage>
        <taxon>Bacteria</taxon>
        <taxon>Pseudomonadati</taxon>
        <taxon>Pseudomonadota</taxon>
        <taxon>Gammaproteobacteria</taxon>
        <taxon>Thiotrichales</taxon>
        <taxon>Thiotrichaceae</taxon>
        <taxon>Thiothrix</taxon>
    </lineage>
</organism>
<gene>
    <name evidence="2" type="ORF">RCF98_12580</name>
</gene>
<dbReference type="Proteomes" id="UP001236657">
    <property type="component" value="Chromosome"/>
</dbReference>
<dbReference type="Pfam" id="PF13519">
    <property type="entry name" value="VWA_2"/>
    <property type="match status" value="1"/>
</dbReference>
<dbReference type="PROSITE" id="PS50234">
    <property type="entry name" value="VWFA"/>
    <property type="match status" value="1"/>
</dbReference>
<dbReference type="SUPFAM" id="SSF53300">
    <property type="entry name" value="vWA-like"/>
    <property type="match status" value="1"/>
</dbReference>
<evidence type="ECO:0000313" key="3">
    <source>
        <dbReference type="Proteomes" id="UP001236657"/>
    </source>
</evidence>
<dbReference type="EMBL" id="CP133218">
    <property type="protein sequence ID" value="WML89803.1"/>
    <property type="molecule type" value="Genomic_DNA"/>
</dbReference>
<evidence type="ECO:0000259" key="1">
    <source>
        <dbReference type="PROSITE" id="PS50234"/>
    </source>
</evidence>
<feature type="domain" description="VWFA" evidence="1">
    <location>
        <begin position="31"/>
        <end position="206"/>
    </location>
</feature>
<dbReference type="Gene3D" id="3.40.50.410">
    <property type="entry name" value="von Willebrand factor, type A domain"/>
    <property type="match status" value="1"/>
</dbReference>
<dbReference type="RefSeq" id="WP_028489244.1">
    <property type="nucleotide sequence ID" value="NZ_CP133218.1"/>
</dbReference>
<dbReference type="SMART" id="SM00327">
    <property type="entry name" value="VWA"/>
    <property type="match status" value="1"/>
</dbReference>
<reference evidence="2 3" key="1">
    <citation type="submission" date="2023-08" db="EMBL/GenBank/DDBJ databases">
        <title>New molecular markers tilS and rpoB for phylogenetic and monitoring studies of the genus Thiothrix biodiversity.</title>
        <authorList>
            <person name="Ravin N.V."/>
            <person name="Smolyakov D."/>
            <person name="Markov N.D."/>
            <person name="Beletsky A.V."/>
            <person name="Mardanov A.V."/>
            <person name="Rudenko T.S."/>
            <person name="Grabovich M.Y."/>
        </authorList>
    </citation>
    <scope>NUCLEOTIDE SEQUENCE [LARGE SCALE GENOMIC DNA]</scope>
    <source>
        <strain evidence="2 3">MK1</strain>
    </source>
</reference>
<accession>A0ABY9MML9</accession>
<evidence type="ECO:0000313" key="2">
    <source>
        <dbReference type="EMBL" id="WML89803.1"/>
    </source>
</evidence>
<protein>
    <submittedName>
        <fullName evidence="2">VWA domain-containing protein</fullName>
    </submittedName>
</protein>
<keyword evidence="3" id="KW-1185">Reference proteome</keyword>
<dbReference type="InterPro" id="IPR002035">
    <property type="entry name" value="VWF_A"/>
</dbReference>
<dbReference type="InterPro" id="IPR036465">
    <property type="entry name" value="vWFA_dom_sf"/>
</dbReference>
<name>A0ABY9MML9_9GAMM</name>
<proteinExistence type="predicted"/>